<accession>A0ABP6SVJ4</accession>
<dbReference type="EMBL" id="BAAAYN010000017">
    <property type="protein sequence ID" value="GAA3386606.1"/>
    <property type="molecule type" value="Genomic_DNA"/>
</dbReference>
<keyword evidence="2" id="KW-1185">Reference proteome</keyword>
<evidence type="ECO:0000313" key="1">
    <source>
        <dbReference type="EMBL" id="GAA3386606.1"/>
    </source>
</evidence>
<proteinExistence type="predicted"/>
<name>A0ABP6SVJ4_9ACTN</name>
<dbReference type="RefSeq" id="WP_345728226.1">
    <property type="nucleotide sequence ID" value="NZ_BAAAYN010000017.1"/>
</dbReference>
<evidence type="ECO:0000313" key="2">
    <source>
        <dbReference type="Proteomes" id="UP001501676"/>
    </source>
</evidence>
<sequence>MLGELLPEVPDDVETARGIINQHQPCAPTGHPDNPVRLCASATHQIYAPLWPCDHHRWAVDVLAADDRGEILPAVETAV</sequence>
<organism evidence="1 2">
    <name type="scientific">Cryptosporangium minutisporangium</name>
    <dbReference type="NCBI Taxonomy" id="113569"/>
    <lineage>
        <taxon>Bacteria</taxon>
        <taxon>Bacillati</taxon>
        <taxon>Actinomycetota</taxon>
        <taxon>Actinomycetes</taxon>
        <taxon>Cryptosporangiales</taxon>
        <taxon>Cryptosporangiaceae</taxon>
        <taxon>Cryptosporangium</taxon>
    </lineage>
</organism>
<comment type="caution">
    <text evidence="1">The sequence shown here is derived from an EMBL/GenBank/DDBJ whole genome shotgun (WGS) entry which is preliminary data.</text>
</comment>
<gene>
    <name evidence="1" type="ORF">GCM10020369_25120</name>
</gene>
<protein>
    <submittedName>
        <fullName evidence="1">Uncharacterized protein</fullName>
    </submittedName>
</protein>
<dbReference type="Proteomes" id="UP001501676">
    <property type="component" value="Unassembled WGS sequence"/>
</dbReference>
<reference evidence="2" key="1">
    <citation type="journal article" date="2019" name="Int. J. Syst. Evol. Microbiol.">
        <title>The Global Catalogue of Microorganisms (GCM) 10K type strain sequencing project: providing services to taxonomists for standard genome sequencing and annotation.</title>
        <authorList>
            <consortium name="The Broad Institute Genomics Platform"/>
            <consortium name="The Broad Institute Genome Sequencing Center for Infectious Disease"/>
            <person name="Wu L."/>
            <person name="Ma J."/>
        </authorList>
    </citation>
    <scope>NUCLEOTIDE SEQUENCE [LARGE SCALE GENOMIC DNA]</scope>
    <source>
        <strain evidence="2">JCM 9458</strain>
    </source>
</reference>